<evidence type="ECO:0000256" key="1">
    <source>
        <dbReference type="ARBA" id="ARBA00003554"/>
    </source>
</evidence>
<evidence type="ECO:0000256" key="2">
    <source>
        <dbReference type="ARBA" id="ARBA00011874"/>
    </source>
</evidence>
<dbReference type="SMART" id="SM00893">
    <property type="entry name" value="ETF"/>
    <property type="match status" value="1"/>
</dbReference>
<feature type="domain" description="Electron transfer flavoprotein alpha/beta-subunit N-terminal" evidence="5">
    <location>
        <begin position="27"/>
        <end position="218"/>
    </location>
</feature>
<evidence type="ECO:0000313" key="6">
    <source>
        <dbReference type="EMBL" id="KOF14338.1"/>
    </source>
</evidence>
<evidence type="ECO:0000256" key="4">
    <source>
        <dbReference type="ARBA" id="ARBA00023231"/>
    </source>
</evidence>
<reference evidence="7" key="1">
    <citation type="submission" date="2015-07" db="EMBL/GenBank/DDBJ databases">
        <title>Whole genome sequence of an Ensifer adhaerens strain isolated from a cave pool in the Wind Cave National Park.</title>
        <authorList>
            <person name="Eng W.W.H."/>
            <person name="Gan H.M."/>
            <person name="Barton H.A."/>
            <person name="Savka M.A."/>
        </authorList>
    </citation>
    <scope>NUCLEOTIDE SEQUENCE [LARGE SCALE GENOMIC DNA]</scope>
    <source>
        <strain evidence="7">SD006</strain>
    </source>
</reference>
<evidence type="ECO:0000313" key="7">
    <source>
        <dbReference type="Proteomes" id="UP000037425"/>
    </source>
</evidence>
<dbReference type="PIRSF" id="PIRSF000090">
    <property type="entry name" value="Beta-ETF"/>
    <property type="match status" value="1"/>
</dbReference>
<dbReference type="Proteomes" id="UP000037425">
    <property type="component" value="Unassembled WGS sequence"/>
</dbReference>
<dbReference type="InterPro" id="IPR014730">
    <property type="entry name" value="ETF_a/b_N"/>
</dbReference>
<dbReference type="InterPro" id="IPR012255">
    <property type="entry name" value="ETF_b"/>
</dbReference>
<dbReference type="PATRIC" id="fig|106592.7.peg.4235"/>
<dbReference type="OrthoDB" id="9804960at2"/>
<comment type="function">
    <text evidence="1">May play a role in a redox process involved in nitrogen fixation.</text>
</comment>
<dbReference type="Gene3D" id="3.40.50.620">
    <property type="entry name" value="HUPs"/>
    <property type="match status" value="1"/>
</dbReference>
<keyword evidence="3" id="KW-0813">Transport</keyword>
<dbReference type="RefSeq" id="WP_053251936.1">
    <property type="nucleotide sequence ID" value="NZ_LGAP01000027.1"/>
</dbReference>
<name>A0A0L8BID0_ENSAD</name>
<organism evidence="6 7">
    <name type="scientific">Ensifer adhaerens</name>
    <name type="common">Sinorhizobium morelense</name>
    <dbReference type="NCBI Taxonomy" id="106592"/>
    <lineage>
        <taxon>Bacteria</taxon>
        <taxon>Pseudomonadati</taxon>
        <taxon>Pseudomonadota</taxon>
        <taxon>Alphaproteobacteria</taxon>
        <taxon>Hyphomicrobiales</taxon>
        <taxon>Rhizobiaceae</taxon>
        <taxon>Sinorhizobium/Ensifer group</taxon>
        <taxon>Ensifer</taxon>
    </lineage>
</organism>
<protein>
    <submittedName>
        <fullName evidence="6">Electron transfer flavoprotein subunit alpha</fullName>
    </submittedName>
</protein>
<dbReference type="Pfam" id="PF01012">
    <property type="entry name" value="ETF"/>
    <property type="match status" value="1"/>
</dbReference>
<evidence type="ECO:0000256" key="3">
    <source>
        <dbReference type="ARBA" id="ARBA00022982"/>
    </source>
</evidence>
<dbReference type="EMBL" id="LGAP01000027">
    <property type="protein sequence ID" value="KOF14338.1"/>
    <property type="molecule type" value="Genomic_DNA"/>
</dbReference>
<dbReference type="PANTHER" id="PTHR21294">
    <property type="entry name" value="ELECTRON TRANSFER FLAVOPROTEIN BETA-SUBUNIT"/>
    <property type="match status" value="1"/>
</dbReference>
<keyword evidence="3" id="KW-0249">Electron transport</keyword>
<dbReference type="AlphaFoldDB" id="A0A0L8BID0"/>
<comment type="caution">
    <text evidence="6">The sequence shown here is derived from an EMBL/GenBank/DDBJ whole genome shotgun (WGS) entry which is preliminary data.</text>
</comment>
<dbReference type="GO" id="GO:0009055">
    <property type="term" value="F:electron transfer activity"/>
    <property type="evidence" value="ECO:0007669"/>
    <property type="project" value="InterPro"/>
</dbReference>
<evidence type="ECO:0000259" key="5">
    <source>
        <dbReference type="SMART" id="SM00893"/>
    </source>
</evidence>
<dbReference type="SUPFAM" id="SSF52402">
    <property type="entry name" value="Adenine nucleotide alpha hydrolases-like"/>
    <property type="match status" value="1"/>
</dbReference>
<keyword evidence="4" id="KW-0535">Nitrogen fixation</keyword>
<accession>A0A0L8BID0</accession>
<comment type="subunit">
    <text evidence="2">FixA and FixB form a heterodimer.</text>
</comment>
<proteinExistence type="predicted"/>
<sequence>MDIVVLIKKVPDPNLPEQFVSISDAQDEVVLHASSQYSINLYDLNAVEAAIGLKESAGATVTVVTADDASADQYLRRALAMGADNAIRVELDDKSRRDSFKTAQALVSALKQKSIPSLVIAGRQSSDEDAGYVPYLVAHGLGIPALAPIVSIKSASERTINVGKLADASIDEYELTLPAMLLVSNEINKPRTPGLKGVMAAKKATIEVVASEPGGVAGVPSKYSPKKGQRAIEATKFIEGSDEDKAAALLAALDK</sequence>
<dbReference type="InterPro" id="IPR014729">
    <property type="entry name" value="Rossmann-like_a/b/a_fold"/>
</dbReference>
<gene>
    <name evidence="6" type="ORF">AC244_27225</name>
</gene>